<reference evidence="2 3" key="1">
    <citation type="journal article" date="2011" name="J. Bacteriol.">
        <title>Complete genome sequence of a beneficial plant root-associated bacterium, Pseudomonas brassicacearum.</title>
        <authorList>
            <person name="Ortet P."/>
            <person name="Barakat M."/>
            <person name="Lalaouna D."/>
            <person name="Fochesato S."/>
            <person name="Barbe V."/>
            <person name="Vacherie B."/>
            <person name="Santaella C."/>
            <person name="Heulin T."/>
            <person name="Achouak W."/>
        </authorList>
    </citation>
    <scope>NUCLEOTIDE SEQUENCE [LARGE SCALE GENOMIC DNA]</scope>
    <source>
        <strain evidence="2 3">NFM421</strain>
    </source>
</reference>
<dbReference type="AlphaFoldDB" id="F2KCY3"/>
<protein>
    <recommendedName>
        <fullName evidence="1">Pyridoxamine 5'-phosphate oxidase N-terminal domain-containing protein</fullName>
    </recommendedName>
</protein>
<dbReference type="NCBIfam" id="TIGR04025">
    <property type="entry name" value="PPOX_FMN_DR2398"/>
    <property type="match status" value="1"/>
</dbReference>
<dbReference type="PANTHER" id="PTHR42815:SF2">
    <property type="entry name" value="FAD-BINDING, PUTATIVE (AFU_ORTHOLOGUE AFUA_6G07600)-RELATED"/>
    <property type="match status" value="1"/>
</dbReference>
<evidence type="ECO:0000313" key="2">
    <source>
        <dbReference type="EMBL" id="AEA67423.1"/>
    </source>
</evidence>
<dbReference type="SUPFAM" id="SSF50475">
    <property type="entry name" value="FMN-binding split barrel"/>
    <property type="match status" value="1"/>
</dbReference>
<dbReference type="Gene3D" id="2.30.110.10">
    <property type="entry name" value="Electron Transport, Fmn-binding Protein, Chain A"/>
    <property type="match status" value="1"/>
</dbReference>
<dbReference type="KEGG" id="pba:PSEBR_a1243"/>
<dbReference type="InterPro" id="IPR012349">
    <property type="entry name" value="Split_barrel_FMN-bd"/>
</dbReference>
<accession>F2KCY3</accession>
<dbReference type="InterPro" id="IPR024029">
    <property type="entry name" value="Pyridox_Oxase_FMN-dep"/>
</dbReference>
<evidence type="ECO:0000313" key="3">
    <source>
        <dbReference type="Proteomes" id="UP000006692"/>
    </source>
</evidence>
<dbReference type="STRING" id="994484.PSEBR_a1243"/>
<organism evidence="2 3">
    <name type="scientific">Pseudomonas brassicacearum (strain NFM421)</name>
    <dbReference type="NCBI Taxonomy" id="994484"/>
    <lineage>
        <taxon>Bacteria</taxon>
        <taxon>Pseudomonadati</taxon>
        <taxon>Pseudomonadota</taxon>
        <taxon>Gammaproteobacteria</taxon>
        <taxon>Pseudomonadales</taxon>
        <taxon>Pseudomonadaceae</taxon>
        <taxon>Pseudomonas</taxon>
    </lineage>
</organism>
<evidence type="ECO:0000259" key="1">
    <source>
        <dbReference type="Pfam" id="PF01243"/>
    </source>
</evidence>
<sequence length="202" mass="22142">MMLTSIEQLEALYGLPHERAVRKQIPFLNEDYQAMVRASPLVVIGSAGPDGLDSSPRGDVPGFVQVLDECTLALPDRPGNNRIDTLRNVLHDPRVSLLFLIPGIGETLRVNGTARISAEPALLERFAVNGKPARTVLLVTVEAAFFHCAKAIVRSDLWNPARHLERSALPSAGAIHKRLNDGQFDAETYDREAPARVQASLY</sequence>
<dbReference type="HOGENOM" id="CLU_085054_1_0_6"/>
<dbReference type="PANTHER" id="PTHR42815">
    <property type="entry name" value="FAD-BINDING, PUTATIVE (AFU_ORTHOLOGUE AFUA_6G07600)-RELATED"/>
    <property type="match status" value="1"/>
</dbReference>
<dbReference type="InterPro" id="IPR011576">
    <property type="entry name" value="Pyridox_Oxase_N"/>
</dbReference>
<dbReference type="Pfam" id="PF01243">
    <property type="entry name" value="PNPOx_N"/>
    <property type="match status" value="1"/>
</dbReference>
<dbReference type="EMBL" id="CP002585">
    <property type="protein sequence ID" value="AEA67423.1"/>
    <property type="molecule type" value="Genomic_DNA"/>
</dbReference>
<reference key="2">
    <citation type="submission" date="2011-03" db="EMBL/GenBank/DDBJ databases">
        <title>Complete Genome Sequence of a beneficial plant roots-associated bacterium Pseudomonas brassicacearum.</title>
        <authorList>
            <person name="Ortet P."/>
            <person name="Barakat M."/>
            <person name="Lalaouna D."/>
            <person name="Fochesato S."/>
            <person name="Barbe V."/>
            <person name="Santaella C."/>
            <person name="Heulin T."/>
            <person name="Achouak W."/>
        </authorList>
    </citation>
    <scope>NUCLEOTIDE SEQUENCE</scope>
    <source>
        <strain>NFM421</strain>
    </source>
</reference>
<name>F2KCY3_PSEBN</name>
<proteinExistence type="predicted"/>
<feature type="domain" description="Pyridoxamine 5'-phosphate oxidase N-terminal" evidence="1">
    <location>
        <begin position="29"/>
        <end position="148"/>
    </location>
</feature>
<dbReference type="Proteomes" id="UP000006692">
    <property type="component" value="Chromosome"/>
</dbReference>
<gene>
    <name evidence="2" type="ORF">PSEBR_a1243</name>
</gene>